<accession>A0AAW1LZ43</accession>
<dbReference type="InterPro" id="IPR036397">
    <property type="entry name" value="RNaseH_sf"/>
</dbReference>
<dbReference type="SUPFAM" id="SSF53098">
    <property type="entry name" value="Ribonuclease H-like"/>
    <property type="match status" value="1"/>
</dbReference>
<sequence>MGLNESYETLRTNILSIEPIPTINKVYSMVQQIESQKFITNVLNSSDVSAFNVQKHGGNPWNTWCKDSRDFKKGRVEDRVCHHCNKKGHIKERCFKLHPELLEQFHKGRSGAGMKYSANQVGTNSIVDTPVDFEVGTEHQKIDPAFVSALYNEMMRMANSQIGGQNNINSDTAAINFAGNTSLTTNAAHIHTNFHHMFYWVIDSGATDHMTCYKSLFTELRPLSKPVNVALPDGSIKVVKLAGDIAIHPKITLTNVLYLPDFRHNLLSVQRLLHASSLFMIFNPKNCILQDPATDQAVAKGYKEHGLSKFFCPVMKLLVPSLAKLMCSDNKQTVVGTTILHACKQQSLDLLHARLEHSSLAKMQHIENVNYGGINKYNCDTCVLAKMHCLPFQRSISRAVRIFELIHVDLWGPFRTPSLTGAHYFLTVLDDHSRLTWTFLVQDKTQIANVLEGFIN</sequence>
<dbReference type="Proteomes" id="UP001443914">
    <property type="component" value="Unassembled WGS sequence"/>
</dbReference>
<dbReference type="Pfam" id="PF22936">
    <property type="entry name" value="Pol_BBD"/>
    <property type="match status" value="1"/>
</dbReference>
<dbReference type="PANTHER" id="PTHR34222:SF99">
    <property type="entry name" value="PROTEIN, PUTATIVE-RELATED"/>
    <property type="match status" value="1"/>
</dbReference>
<protein>
    <recommendedName>
        <fullName evidence="1">Retrovirus-related Pol polyprotein from transposon TNT 1-94-like beta-barrel domain-containing protein</fullName>
    </recommendedName>
</protein>
<dbReference type="EMBL" id="JBDFQZ010000003">
    <property type="protein sequence ID" value="KAK9741235.1"/>
    <property type="molecule type" value="Genomic_DNA"/>
</dbReference>
<reference evidence="2" key="1">
    <citation type="submission" date="2024-03" db="EMBL/GenBank/DDBJ databases">
        <title>WGS assembly of Saponaria officinalis var. Norfolk2.</title>
        <authorList>
            <person name="Jenkins J."/>
            <person name="Shu S."/>
            <person name="Grimwood J."/>
            <person name="Barry K."/>
            <person name="Goodstein D."/>
            <person name="Schmutz J."/>
            <person name="Leebens-Mack J."/>
            <person name="Osbourn A."/>
        </authorList>
    </citation>
    <scope>NUCLEOTIDE SEQUENCE [LARGE SCALE GENOMIC DNA]</scope>
    <source>
        <strain evidence="2">JIC</strain>
    </source>
</reference>
<gene>
    <name evidence="2" type="ORF">RND81_03G091300</name>
</gene>
<dbReference type="AlphaFoldDB" id="A0AAW1LZ43"/>
<dbReference type="PANTHER" id="PTHR34222">
    <property type="entry name" value="GAG_PRE-INTEGRS DOMAIN-CONTAINING PROTEIN"/>
    <property type="match status" value="1"/>
</dbReference>
<dbReference type="GO" id="GO:0003676">
    <property type="term" value="F:nucleic acid binding"/>
    <property type="evidence" value="ECO:0007669"/>
    <property type="project" value="InterPro"/>
</dbReference>
<dbReference type="Gene3D" id="3.30.420.10">
    <property type="entry name" value="Ribonuclease H-like superfamily/Ribonuclease H"/>
    <property type="match status" value="1"/>
</dbReference>
<organism evidence="2 3">
    <name type="scientific">Saponaria officinalis</name>
    <name type="common">Common soapwort</name>
    <name type="synonym">Lychnis saponaria</name>
    <dbReference type="NCBI Taxonomy" id="3572"/>
    <lineage>
        <taxon>Eukaryota</taxon>
        <taxon>Viridiplantae</taxon>
        <taxon>Streptophyta</taxon>
        <taxon>Embryophyta</taxon>
        <taxon>Tracheophyta</taxon>
        <taxon>Spermatophyta</taxon>
        <taxon>Magnoliopsida</taxon>
        <taxon>eudicotyledons</taxon>
        <taxon>Gunneridae</taxon>
        <taxon>Pentapetalae</taxon>
        <taxon>Caryophyllales</taxon>
        <taxon>Caryophyllaceae</taxon>
        <taxon>Caryophylleae</taxon>
        <taxon>Saponaria</taxon>
    </lineage>
</organism>
<evidence type="ECO:0000313" key="3">
    <source>
        <dbReference type="Proteomes" id="UP001443914"/>
    </source>
</evidence>
<name>A0AAW1LZ43_SAPOF</name>
<dbReference type="InterPro" id="IPR054722">
    <property type="entry name" value="PolX-like_BBD"/>
</dbReference>
<keyword evidence="3" id="KW-1185">Reference proteome</keyword>
<comment type="caution">
    <text evidence="2">The sequence shown here is derived from an EMBL/GenBank/DDBJ whole genome shotgun (WGS) entry which is preliminary data.</text>
</comment>
<proteinExistence type="predicted"/>
<feature type="domain" description="Retrovirus-related Pol polyprotein from transposon TNT 1-94-like beta-barrel" evidence="1">
    <location>
        <begin position="200"/>
        <end position="273"/>
    </location>
</feature>
<evidence type="ECO:0000313" key="2">
    <source>
        <dbReference type="EMBL" id="KAK9741235.1"/>
    </source>
</evidence>
<evidence type="ECO:0000259" key="1">
    <source>
        <dbReference type="Pfam" id="PF22936"/>
    </source>
</evidence>
<dbReference type="InterPro" id="IPR012337">
    <property type="entry name" value="RNaseH-like_sf"/>
</dbReference>